<evidence type="ECO:0000256" key="12">
    <source>
        <dbReference type="ARBA" id="ARBA00030331"/>
    </source>
</evidence>
<evidence type="ECO:0000256" key="8">
    <source>
        <dbReference type="ARBA" id="ARBA00022989"/>
    </source>
</evidence>
<dbReference type="WBParaSite" id="Hba_16672">
    <property type="protein sequence ID" value="Hba_16672"/>
    <property type="gene ID" value="Hba_16672"/>
</dbReference>
<protein>
    <recommendedName>
        <fullName evidence="11">Methionine--tRNA ligase, mitochondrial</fullName>
    </recommendedName>
    <alternativeName>
        <fullName evidence="12">Mitochondrial methionyl-tRNA synthetase</fullName>
    </alternativeName>
</protein>
<dbReference type="GO" id="GO:0006431">
    <property type="term" value="P:methionyl-tRNA aminoacylation"/>
    <property type="evidence" value="ECO:0007669"/>
    <property type="project" value="TreeGrafter"/>
</dbReference>
<dbReference type="Gene3D" id="3.40.50.620">
    <property type="entry name" value="HUPs"/>
    <property type="match status" value="1"/>
</dbReference>
<dbReference type="GO" id="GO:0005524">
    <property type="term" value="F:ATP binding"/>
    <property type="evidence" value="ECO:0007669"/>
    <property type="project" value="UniProtKB-KW"/>
</dbReference>
<evidence type="ECO:0000256" key="6">
    <source>
        <dbReference type="ARBA" id="ARBA00022840"/>
    </source>
</evidence>
<dbReference type="AlphaFoldDB" id="A0A1I7XH81"/>
<evidence type="ECO:0000256" key="3">
    <source>
        <dbReference type="ARBA" id="ARBA00022598"/>
    </source>
</evidence>
<evidence type="ECO:0000256" key="1">
    <source>
        <dbReference type="ARBA" id="ARBA00004370"/>
    </source>
</evidence>
<dbReference type="InterPro" id="IPR009080">
    <property type="entry name" value="tRNAsynth_Ia_anticodon-bd"/>
</dbReference>
<proteinExistence type="inferred from homology"/>
<keyword evidence="7 13" id="KW-0648">Protein biosynthesis</keyword>
<evidence type="ECO:0000313" key="17">
    <source>
        <dbReference type="WBParaSite" id="Hba_16672"/>
    </source>
</evidence>
<dbReference type="InterPro" id="IPR014729">
    <property type="entry name" value="Rossmann-like_a/b/a_fold"/>
</dbReference>
<keyword evidence="3 13" id="KW-0436">Ligase</keyword>
<evidence type="ECO:0000313" key="16">
    <source>
        <dbReference type="Proteomes" id="UP000095283"/>
    </source>
</evidence>
<evidence type="ECO:0000256" key="10">
    <source>
        <dbReference type="ARBA" id="ARBA00023146"/>
    </source>
</evidence>
<evidence type="ECO:0000256" key="4">
    <source>
        <dbReference type="ARBA" id="ARBA00022692"/>
    </source>
</evidence>
<accession>A0A1I7XH81</accession>
<reference evidence="17" key="1">
    <citation type="submission" date="2016-11" db="UniProtKB">
        <authorList>
            <consortium name="WormBaseParasite"/>
        </authorList>
    </citation>
    <scope>IDENTIFICATION</scope>
</reference>
<dbReference type="InterPro" id="IPR015413">
    <property type="entry name" value="Methionyl/Leucyl_tRNA_Synth"/>
</dbReference>
<evidence type="ECO:0000259" key="15">
    <source>
        <dbReference type="Pfam" id="PF09334"/>
    </source>
</evidence>
<keyword evidence="4 14" id="KW-0812">Transmembrane</keyword>
<evidence type="ECO:0000256" key="13">
    <source>
        <dbReference type="RuleBase" id="RU363039"/>
    </source>
</evidence>
<keyword evidence="8 14" id="KW-1133">Transmembrane helix</keyword>
<keyword evidence="9 14" id="KW-0472">Membrane</keyword>
<feature type="domain" description="Methionyl/Leucyl tRNA synthetase" evidence="15">
    <location>
        <begin position="22"/>
        <end position="83"/>
    </location>
</feature>
<comment type="similarity">
    <text evidence="2">Belongs to the UPF0057 (PMP3) family.</text>
</comment>
<evidence type="ECO:0000256" key="14">
    <source>
        <dbReference type="SAM" id="Phobius"/>
    </source>
</evidence>
<evidence type="ECO:0000256" key="11">
    <source>
        <dbReference type="ARBA" id="ARBA00026124"/>
    </source>
</evidence>
<comment type="subcellular location">
    <subcellularLocation>
        <location evidence="1">Membrane</location>
    </subcellularLocation>
</comment>
<dbReference type="InterPro" id="IPR023457">
    <property type="entry name" value="Met-tRNA_synth_2"/>
</dbReference>
<dbReference type="Pfam" id="PF09334">
    <property type="entry name" value="tRNA-synt_1g"/>
    <property type="match status" value="1"/>
</dbReference>
<dbReference type="SUPFAM" id="SSF47323">
    <property type="entry name" value="Anticodon-binding domain of a subclass of class I aminoacyl-tRNA synthetases"/>
    <property type="match status" value="1"/>
</dbReference>
<evidence type="ECO:0000256" key="5">
    <source>
        <dbReference type="ARBA" id="ARBA00022741"/>
    </source>
</evidence>
<organism evidence="16 17">
    <name type="scientific">Heterorhabditis bacteriophora</name>
    <name type="common">Entomopathogenic nematode worm</name>
    <dbReference type="NCBI Taxonomy" id="37862"/>
    <lineage>
        <taxon>Eukaryota</taxon>
        <taxon>Metazoa</taxon>
        <taxon>Ecdysozoa</taxon>
        <taxon>Nematoda</taxon>
        <taxon>Chromadorea</taxon>
        <taxon>Rhabditida</taxon>
        <taxon>Rhabditina</taxon>
        <taxon>Rhabditomorpha</taxon>
        <taxon>Strongyloidea</taxon>
        <taxon>Heterorhabditidae</taxon>
        <taxon>Heterorhabditis</taxon>
    </lineage>
</organism>
<dbReference type="Proteomes" id="UP000095283">
    <property type="component" value="Unplaced"/>
</dbReference>
<keyword evidence="6 13" id="KW-0067">ATP-binding</keyword>
<keyword evidence="16" id="KW-1185">Reference proteome</keyword>
<comment type="similarity">
    <text evidence="13">Belongs to the class-I aminoacyl-tRNA synthetase family.</text>
</comment>
<dbReference type="SUPFAM" id="SSF52374">
    <property type="entry name" value="Nucleotidylyl transferase"/>
    <property type="match status" value="1"/>
</dbReference>
<name>A0A1I7XH81_HETBA</name>
<dbReference type="GO" id="GO:0004825">
    <property type="term" value="F:methionine-tRNA ligase activity"/>
    <property type="evidence" value="ECO:0007669"/>
    <property type="project" value="InterPro"/>
</dbReference>
<evidence type="ECO:0000256" key="2">
    <source>
        <dbReference type="ARBA" id="ARBA00009530"/>
    </source>
</evidence>
<sequence length="238" mass="27437">MAADLADSWKRHYEVIHHLSVMSKSFGNIVDPHEAMKIYTSEGLRYFLLKQGVPYDDSNFNHTKALNVINSDLVNNVGNLLSRGTVTKLNPLQKYPFFDLIAMDEEINNSAQPLISELSEIRENTSHLYDQLMFYKAIEKIMGLIKQGNAFFQMHEPWKLKQGPKIKMAIEMQQIIELILAIFLPVRTSYKLKSTLHPLAIFIHGSDCNIHVAVNIILCFFFYVPAIIHALWYCFFRG</sequence>
<dbReference type="InterPro" id="IPR000612">
    <property type="entry name" value="PMP3"/>
</dbReference>
<dbReference type="PANTHER" id="PTHR43326">
    <property type="entry name" value="METHIONYL-TRNA SYNTHETASE"/>
    <property type="match status" value="1"/>
</dbReference>
<keyword evidence="5 13" id="KW-0547">Nucleotide-binding</keyword>
<evidence type="ECO:0000256" key="7">
    <source>
        <dbReference type="ARBA" id="ARBA00022917"/>
    </source>
</evidence>
<evidence type="ECO:0000256" key="9">
    <source>
        <dbReference type="ARBA" id="ARBA00023136"/>
    </source>
</evidence>
<dbReference type="PANTHER" id="PTHR43326:SF1">
    <property type="entry name" value="METHIONINE--TRNA LIGASE, MITOCHONDRIAL"/>
    <property type="match status" value="1"/>
</dbReference>
<dbReference type="Gene3D" id="1.10.730.10">
    <property type="entry name" value="Isoleucyl-tRNA Synthetase, Domain 1"/>
    <property type="match status" value="1"/>
</dbReference>
<keyword evidence="10 13" id="KW-0030">Aminoacyl-tRNA synthetase</keyword>
<feature type="transmembrane region" description="Helical" evidence="14">
    <location>
        <begin position="212"/>
        <end position="236"/>
    </location>
</feature>
<dbReference type="Pfam" id="PF01679">
    <property type="entry name" value="Pmp3"/>
    <property type="match status" value="1"/>
</dbReference>
<dbReference type="GO" id="GO:0016020">
    <property type="term" value="C:membrane"/>
    <property type="evidence" value="ECO:0007669"/>
    <property type="project" value="UniProtKB-SubCell"/>
</dbReference>